<sequence length="153" mass="17453">MGKVPPITAKSAAIMEKAPPGGVVETPTPSSDPDLDRLANKQYIQDHATDRDNELALKFSPCYWTNGFVNFNDKPYAFYKNIEQNIVLLERTLAHSLRYEDVKSFDYDHRSNPAYNDNLLNHMNVVADIVAAMNEHPPSDFSLNHRPMQPMRY</sequence>
<gene>
    <name evidence="2" type="ORF">APZ42_011986</name>
</gene>
<dbReference type="AlphaFoldDB" id="A0A162SBG1"/>
<reference evidence="2 3" key="1">
    <citation type="submission" date="2016-03" db="EMBL/GenBank/DDBJ databases">
        <title>EvidentialGene: Evidence-directed Construction of Genes on Genomes.</title>
        <authorList>
            <person name="Gilbert D.G."/>
            <person name="Choi J.-H."/>
            <person name="Mockaitis K."/>
            <person name="Colbourne J."/>
            <person name="Pfrender M."/>
        </authorList>
    </citation>
    <scope>NUCLEOTIDE SEQUENCE [LARGE SCALE GENOMIC DNA]</scope>
    <source>
        <strain evidence="2 3">Xinb3</strain>
        <tissue evidence="2">Complete organism</tissue>
    </source>
</reference>
<dbReference type="EMBL" id="LRGB01000063">
    <property type="protein sequence ID" value="KZS21154.1"/>
    <property type="molecule type" value="Genomic_DNA"/>
</dbReference>
<comment type="caution">
    <text evidence="2">The sequence shown here is derived from an EMBL/GenBank/DDBJ whole genome shotgun (WGS) entry which is preliminary data.</text>
</comment>
<feature type="region of interest" description="Disordered" evidence="1">
    <location>
        <begin position="1"/>
        <end position="32"/>
    </location>
</feature>
<name>A0A162SBG1_9CRUS</name>
<keyword evidence="3" id="KW-1185">Reference proteome</keyword>
<organism evidence="2 3">
    <name type="scientific">Daphnia magna</name>
    <dbReference type="NCBI Taxonomy" id="35525"/>
    <lineage>
        <taxon>Eukaryota</taxon>
        <taxon>Metazoa</taxon>
        <taxon>Ecdysozoa</taxon>
        <taxon>Arthropoda</taxon>
        <taxon>Crustacea</taxon>
        <taxon>Branchiopoda</taxon>
        <taxon>Diplostraca</taxon>
        <taxon>Cladocera</taxon>
        <taxon>Anomopoda</taxon>
        <taxon>Daphniidae</taxon>
        <taxon>Daphnia</taxon>
    </lineage>
</organism>
<protein>
    <submittedName>
        <fullName evidence="2">Uncharacterized protein</fullName>
    </submittedName>
</protein>
<evidence type="ECO:0000256" key="1">
    <source>
        <dbReference type="SAM" id="MobiDB-lite"/>
    </source>
</evidence>
<dbReference type="Proteomes" id="UP000076858">
    <property type="component" value="Unassembled WGS sequence"/>
</dbReference>
<accession>A0A162SBG1</accession>
<evidence type="ECO:0000313" key="3">
    <source>
        <dbReference type="Proteomes" id="UP000076858"/>
    </source>
</evidence>
<proteinExistence type="predicted"/>
<evidence type="ECO:0000313" key="2">
    <source>
        <dbReference type="EMBL" id="KZS21154.1"/>
    </source>
</evidence>